<sequence>MHLTRLVSTVADSPEPSTMSLAGRRVLVTGGAHRIGRRICLDLAHAGASVTFSWLSAERQARTTLAELQAIDAGASAVRCDVTRLRDVRSLRDHLHHRGDGLDICINSASPWEFDAFPLADYASWHRVTRASIDGCVYVCNELLPLLLESSSPCIINVLDTIVRQPRTGLTAHAVGKAGLEALTRQLALELAPRVRVNGLVPGPMLPQPDLSPKARRRVADATLLGRWGTPEDVVRGVRFLIDSDFVTGSLLFIDGGESIAMHRRPR</sequence>
<accession>A0A6B1DQ63</accession>
<evidence type="ECO:0000313" key="3">
    <source>
        <dbReference type="EMBL" id="MYD88936.1"/>
    </source>
</evidence>
<dbReference type="PANTHER" id="PTHR43639">
    <property type="entry name" value="OXIDOREDUCTASE, SHORT-CHAIN DEHYDROGENASE/REDUCTASE FAMILY (AFU_ORTHOLOGUE AFUA_5G02870)"/>
    <property type="match status" value="1"/>
</dbReference>
<protein>
    <submittedName>
        <fullName evidence="3">SDR family oxidoreductase</fullName>
    </submittedName>
</protein>
<dbReference type="InterPro" id="IPR002347">
    <property type="entry name" value="SDR_fam"/>
</dbReference>
<dbReference type="GO" id="GO:0016491">
    <property type="term" value="F:oxidoreductase activity"/>
    <property type="evidence" value="ECO:0007669"/>
    <property type="project" value="UniProtKB-KW"/>
</dbReference>
<organism evidence="3">
    <name type="scientific">Caldilineaceae bacterium SB0662_bin_9</name>
    <dbReference type="NCBI Taxonomy" id="2605258"/>
    <lineage>
        <taxon>Bacteria</taxon>
        <taxon>Bacillati</taxon>
        <taxon>Chloroflexota</taxon>
        <taxon>Caldilineae</taxon>
        <taxon>Caldilineales</taxon>
        <taxon>Caldilineaceae</taxon>
    </lineage>
</organism>
<name>A0A6B1DQ63_9CHLR</name>
<comment type="similarity">
    <text evidence="1">Belongs to the short-chain dehydrogenases/reductases (SDR) family.</text>
</comment>
<dbReference type="PANTHER" id="PTHR43639:SF1">
    <property type="entry name" value="SHORT-CHAIN DEHYDROGENASE_REDUCTASE FAMILY PROTEIN"/>
    <property type="match status" value="1"/>
</dbReference>
<dbReference type="InterPro" id="IPR036291">
    <property type="entry name" value="NAD(P)-bd_dom_sf"/>
</dbReference>
<proteinExistence type="inferred from homology"/>
<evidence type="ECO:0000256" key="2">
    <source>
        <dbReference type="ARBA" id="ARBA00023002"/>
    </source>
</evidence>
<reference evidence="3" key="1">
    <citation type="submission" date="2019-09" db="EMBL/GenBank/DDBJ databases">
        <title>Characterisation of the sponge microbiome using genome-centric metagenomics.</title>
        <authorList>
            <person name="Engelberts J.P."/>
            <person name="Robbins S.J."/>
            <person name="De Goeij J.M."/>
            <person name="Aranda M."/>
            <person name="Bell S.C."/>
            <person name="Webster N.S."/>
        </authorList>
    </citation>
    <scope>NUCLEOTIDE SEQUENCE</scope>
    <source>
        <strain evidence="3">SB0662_bin_9</strain>
    </source>
</reference>
<dbReference type="Pfam" id="PF13561">
    <property type="entry name" value="adh_short_C2"/>
    <property type="match status" value="1"/>
</dbReference>
<gene>
    <name evidence="3" type="ORF">F4Y08_01155</name>
</gene>
<dbReference type="Gene3D" id="3.40.50.720">
    <property type="entry name" value="NAD(P)-binding Rossmann-like Domain"/>
    <property type="match status" value="1"/>
</dbReference>
<dbReference type="EMBL" id="VXPY01000009">
    <property type="protein sequence ID" value="MYD88936.1"/>
    <property type="molecule type" value="Genomic_DNA"/>
</dbReference>
<dbReference type="AlphaFoldDB" id="A0A6B1DQ63"/>
<dbReference type="PRINTS" id="PR00081">
    <property type="entry name" value="GDHRDH"/>
</dbReference>
<evidence type="ECO:0000256" key="1">
    <source>
        <dbReference type="ARBA" id="ARBA00006484"/>
    </source>
</evidence>
<keyword evidence="2" id="KW-0560">Oxidoreductase</keyword>
<comment type="caution">
    <text evidence="3">The sequence shown here is derived from an EMBL/GenBank/DDBJ whole genome shotgun (WGS) entry which is preliminary data.</text>
</comment>
<dbReference type="SUPFAM" id="SSF51735">
    <property type="entry name" value="NAD(P)-binding Rossmann-fold domains"/>
    <property type="match status" value="1"/>
</dbReference>